<dbReference type="PANTHER" id="PTHR43025:SF3">
    <property type="entry name" value="MONOGALACTOSYLDIACYLGLYCEROL SYNTHASE 1, CHLOROPLASTIC"/>
    <property type="match status" value="1"/>
</dbReference>
<keyword evidence="3" id="KW-1185">Reference proteome</keyword>
<protein>
    <recommendedName>
        <fullName evidence="1">Glycosyl transferase family 28 C-terminal domain-containing protein</fullName>
    </recommendedName>
</protein>
<accession>A0ABS3YWU3</accession>
<dbReference type="InterPro" id="IPR007235">
    <property type="entry name" value="Glyco_trans_28_C"/>
</dbReference>
<dbReference type="SUPFAM" id="SSF53756">
    <property type="entry name" value="UDP-Glycosyltransferase/glycogen phosphorylase"/>
    <property type="match status" value="1"/>
</dbReference>
<feature type="domain" description="Glycosyl transferase family 28 C-terminal" evidence="1">
    <location>
        <begin position="239"/>
        <end position="367"/>
    </location>
</feature>
<name>A0ABS3YWU3_9BACT</name>
<reference evidence="2 3" key="1">
    <citation type="submission" date="2021-03" db="EMBL/GenBank/DDBJ databases">
        <title>Assistant Professor.</title>
        <authorList>
            <person name="Huq M.A."/>
        </authorList>
    </citation>
    <scope>NUCLEOTIDE SEQUENCE [LARGE SCALE GENOMIC DNA]</scope>
    <source>
        <strain evidence="2 3">MAH-29</strain>
    </source>
</reference>
<dbReference type="Proteomes" id="UP000677244">
    <property type="component" value="Unassembled WGS sequence"/>
</dbReference>
<comment type="caution">
    <text evidence="2">The sequence shown here is derived from an EMBL/GenBank/DDBJ whole genome shotgun (WGS) entry which is preliminary data.</text>
</comment>
<dbReference type="InterPro" id="IPR050519">
    <property type="entry name" value="Glycosyltransf_28_UgtP"/>
</dbReference>
<evidence type="ECO:0000259" key="1">
    <source>
        <dbReference type="Pfam" id="PF04101"/>
    </source>
</evidence>
<dbReference type="Pfam" id="PF04101">
    <property type="entry name" value="Glyco_tran_28_C"/>
    <property type="match status" value="1"/>
</dbReference>
<dbReference type="EMBL" id="JAGHKO010000004">
    <property type="protein sequence ID" value="MBO9202338.1"/>
    <property type="molecule type" value="Genomic_DNA"/>
</dbReference>
<gene>
    <name evidence="2" type="ORF">J7I42_18780</name>
</gene>
<organism evidence="2 3">
    <name type="scientific">Niastella soli</name>
    <dbReference type="NCBI Taxonomy" id="2821487"/>
    <lineage>
        <taxon>Bacteria</taxon>
        <taxon>Pseudomonadati</taxon>
        <taxon>Bacteroidota</taxon>
        <taxon>Chitinophagia</taxon>
        <taxon>Chitinophagales</taxon>
        <taxon>Chitinophagaceae</taxon>
        <taxon>Niastella</taxon>
    </lineage>
</organism>
<proteinExistence type="predicted"/>
<evidence type="ECO:0000313" key="2">
    <source>
        <dbReference type="EMBL" id="MBO9202338.1"/>
    </source>
</evidence>
<dbReference type="RefSeq" id="WP_209140384.1">
    <property type="nucleotide sequence ID" value="NZ_JAGHKO010000004.1"/>
</dbReference>
<evidence type="ECO:0000313" key="3">
    <source>
        <dbReference type="Proteomes" id="UP000677244"/>
    </source>
</evidence>
<dbReference type="Gene3D" id="3.40.50.2000">
    <property type="entry name" value="Glycogen Phosphorylase B"/>
    <property type="match status" value="1"/>
</dbReference>
<sequence length="398" mass="44550">MQADSMKTVPHACGTIAIVYSEAASGPHSAATALKDVLQTRNPNCHVRLVNIAEIFDHHPLFGKFVRTAIRFFNWQLRNDSVVGLKKLIDLSLFCHNLVGKRGIRKIAQYWKSSPADMVVSVTPMYNPVLYRSAQLANPDVQCITVPVDFEEARSNYWFTPNVKQHYLNGSARLQLQAAKAGIPEKERFRIDGMPVGICAYECTPHNRNEQLRAIGLNPSWPVGFLSFGAQGSRGIVAITKALAQQHRHLNLIIMCGKNKKLYKQVTALKLPFPVAVYTYLPKTPLRHLHLADFAIGKPGTMTITESLITQTPLIVQQSKGMRPIQKANEEWLKQAKTGIVASTPETIAASVNEIVNNPVFKEQMDEYHHQALYQMAAFIEKIGKLNQIHKPYLHVTA</sequence>
<dbReference type="PANTHER" id="PTHR43025">
    <property type="entry name" value="MONOGALACTOSYLDIACYLGLYCEROL SYNTHASE"/>
    <property type="match status" value="1"/>
</dbReference>